<gene>
    <name evidence="1" type="ORF">BV22DRAFT_1001666</name>
</gene>
<keyword evidence="1" id="KW-0675">Receptor</keyword>
<protein>
    <submittedName>
        <fullName evidence="1">Fungal pheromone STE3G-protein-coupled receptor</fullName>
    </submittedName>
</protein>
<name>A0ACB8BX95_9AGAM</name>
<proteinExistence type="predicted"/>
<reference evidence="1" key="1">
    <citation type="journal article" date="2021" name="New Phytol.">
        <title>Evolutionary innovations through gain and loss of genes in the ectomycorrhizal Boletales.</title>
        <authorList>
            <person name="Wu G."/>
            <person name="Miyauchi S."/>
            <person name="Morin E."/>
            <person name="Kuo A."/>
            <person name="Drula E."/>
            <person name="Varga T."/>
            <person name="Kohler A."/>
            <person name="Feng B."/>
            <person name="Cao Y."/>
            <person name="Lipzen A."/>
            <person name="Daum C."/>
            <person name="Hundley H."/>
            <person name="Pangilinan J."/>
            <person name="Johnson J."/>
            <person name="Barry K."/>
            <person name="LaButti K."/>
            <person name="Ng V."/>
            <person name="Ahrendt S."/>
            <person name="Min B."/>
            <person name="Choi I.G."/>
            <person name="Park H."/>
            <person name="Plett J.M."/>
            <person name="Magnuson J."/>
            <person name="Spatafora J.W."/>
            <person name="Nagy L.G."/>
            <person name="Henrissat B."/>
            <person name="Grigoriev I.V."/>
            <person name="Yang Z.L."/>
            <person name="Xu J."/>
            <person name="Martin F.M."/>
        </authorList>
    </citation>
    <scope>NUCLEOTIDE SEQUENCE</scope>
    <source>
        <strain evidence="1">KUC20120723A-06</strain>
    </source>
</reference>
<comment type="caution">
    <text evidence="1">The sequence shown here is derived from an EMBL/GenBank/DDBJ whole genome shotgun (WGS) entry which is preliminary data.</text>
</comment>
<dbReference type="Proteomes" id="UP000790709">
    <property type="component" value="Unassembled WGS sequence"/>
</dbReference>
<sequence>MQVSSNHVFSGLSFTGFFLVALPFSWHFRTWNISTCAFVLWTSLGCLLQFVNSVVWDKNVNNWAPVWCDLCCRFFTAVDVALPATSLCINRRLFLIATQSPSRYKVRKKTLAGPNFNAVVDFSLVLVFPVVTTALQYVVQEYRFIIFEDIGCLPATANVDLAYPLVHVVPVLVGIGSSIYAVLIVTVISRRKQSHQCPQDSEFLTDSWYWRMVCFCVVSSAFSVVPTSISLAMYALEQSPIPWPGWATVHAEESLIVEMVTDVWQSNNRLAVLVQLRRWTLVPLALIAFVFFVSATDTKMDCQRAMRFITRGFGRSTSSAKLDHGGCALLVLKYSRG</sequence>
<evidence type="ECO:0000313" key="1">
    <source>
        <dbReference type="EMBL" id="KAH7930004.1"/>
    </source>
</evidence>
<accession>A0ACB8BX95</accession>
<dbReference type="EMBL" id="MU266336">
    <property type="protein sequence ID" value="KAH7930004.1"/>
    <property type="molecule type" value="Genomic_DNA"/>
</dbReference>
<organism evidence="1 2">
    <name type="scientific">Leucogyrophana mollusca</name>
    <dbReference type="NCBI Taxonomy" id="85980"/>
    <lineage>
        <taxon>Eukaryota</taxon>
        <taxon>Fungi</taxon>
        <taxon>Dikarya</taxon>
        <taxon>Basidiomycota</taxon>
        <taxon>Agaricomycotina</taxon>
        <taxon>Agaricomycetes</taxon>
        <taxon>Agaricomycetidae</taxon>
        <taxon>Boletales</taxon>
        <taxon>Boletales incertae sedis</taxon>
        <taxon>Leucogyrophana</taxon>
    </lineage>
</organism>
<evidence type="ECO:0000313" key="2">
    <source>
        <dbReference type="Proteomes" id="UP000790709"/>
    </source>
</evidence>
<keyword evidence="2" id="KW-1185">Reference proteome</keyword>